<dbReference type="PATRIC" id="fig|1423739.3.peg.1952"/>
<dbReference type="STRING" id="1423739.FC85_GL001867"/>
<comment type="caution">
    <text evidence="1">The sequence shown here is derived from an EMBL/GenBank/DDBJ whole genome shotgun (WGS) entry which is preliminary data.</text>
</comment>
<sequence length="79" mass="8690">MTNINESLNQQLVGRLIPVPAQKTGFAQIDGMPFSYTITGKLKDSKFARVEKVVGSRLLAREISGIPIDADNVLNFQDL</sequence>
<dbReference type="AlphaFoldDB" id="A0A0R1S7H3"/>
<reference evidence="1 2" key="1">
    <citation type="journal article" date="2015" name="Genome Announc.">
        <title>Expanding the biotechnology potential of lactobacilli through comparative genomics of 213 strains and associated genera.</title>
        <authorList>
            <person name="Sun Z."/>
            <person name="Harris H.M."/>
            <person name="McCann A."/>
            <person name="Guo C."/>
            <person name="Argimon S."/>
            <person name="Zhang W."/>
            <person name="Yang X."/>
            <person name="Jeffery I.B."/>
            <person name="Cooney J.C."/>
            <person name="Kagawa T.F."/>
            <person name="Liu W."/>
            <person name="Song Y."/>
            <person name="Salvetti E."/>
            <person name="Wrobel A."/>
            <person name="Rasinkangas P."/>
            <person name="Parkhill J."/>
            <person name="Rea M.C."/>
            <person name="O'Sullivan O."/>
            <person name="Ritari J."/>
            <person name="Douillard F.P."/>
            <person name="Paul Ross R."/>
            <person name="Yang R."/>
            <person name="Briner A.E."/>
            <person name="Felis G.E."/>
            <person name="de Vos W.M."/>
            <person name="Barrangou R."/>
            <person name="Klaenhammer T.R."/>
            <person name="Caufield P.W."/>
            <person name="Cui Y."/>
            <person name="Zhang H."/>
            <person name="O'Toole P.W."/>
        </authorList>
    </citation>
    <scope>NUCLEOTIDE SEQUENCE [LARGE SCALE GENOMIC DNA]</scope>
    <source>
        <strain evidence="1 2">DSM 14421</strain>
    </source>
</reference>
<name>A0A0R1S7H3_9LACO</name>
<dbReference type="RefSeq" id="WP_057866156.1">
    <property type="nucleotide sequence ID" value="NZ_AZEY01000107.1"/>
</dbReference>
<protein>
    <submittedName>
        <fullName evidence="1">Uncharacterized protein</fullName>
    </submittedName>
</protein>
<evidence type="ECO:0000313" key="1">
    <source>
        <dbReference type="EMBL" id="KRL62626.1"/>
    </source>
</evidence>
<accession>A0A0R1S7H3</accession>
<dbReference type="EMBL" id="AZEY01000107">
    <property type="protein sequence ID" value="KRL62626.1"/>
    <property type="molecule type" value="Genomic_DNA"/>
</dbReference>
<proteinExistence type="predicted"/>
<evidence type="ECO:0000313" key="2">
    <source>
        <dbReference type="Proteomes" id="UP000052013"/>
    </source>
</evidence>
<dbReference type="Proteomes" id="UP000052013">
    <property type="component" value="Unassembled WGS sequence"/>
</dbReference>
<organism evidence="1 2">
    <name type="scientific">Lentilactobacillus diolivorans DSM 14421</name>
    <dbReference type="NCBI Taxonomy" id="1423739"/>
    <lineage>
        <taxon>Bacteria</taxon>
        <taxon>Bacillati</taxon>
        <taxon>Bacillota</taxon>
        <taxon>Bacilli</taxon>
        <taxon>Lactobacillales</taxon>
        <taxon>Lactobacillaceae</taxon>
        <taxon>Lentilactobacillus</taxon>
    </lineage>
</organism>
<gene>
    <name evidence="1" type="ORF">FC85_GL001867</name>
</gene>